<dbReference type="Proteomes" id="UP000019267">
    <property type="component" value="Chromosome"/>
</dbReference>
<sequence length="623" mass="72489">MSTQQKVHIAGMVHSWTSDSYYLITTFGEFIDNSLSSAIKSGQKTLNMKIIVDGDTESYLFIDNGPGIESSKIEECWVMFNPEDDLNKDGFNRRHIGFKRGGFWLGKRVELFSKSKNTVVGTYLDYDEMVSKQNAGFSVEEAVKPEDISEKDINLYQKVLIGETGTIIGIKKTNFTDANNFNHKTVEFTSIPKDYNLRKNNIYVYLYFKYLYFIEGKADVKLNLSVVYNNQKVNINKESLYLFDYEITSEIASKQFKNFNFDKLEKELIEQGAINSNKDKQLQSDYGISVGKIINDIKQNKFNWEFFFPYIARYHVNNHVKLKAYFSFLNYNDIRKYSLQDIFGGVSIVQDNRIINMGNYTKMAPNLKVFERKILTLTNTSSGDIKTEDKLWKADIHLDTTEPNLKIDFQPKDDKSAIANGNVVENVLKEFVNFLKSDLHMDYIGRVIIGFLKGSLEYAIDENYVSDYEISKTKNILKKTNIYLNNEDTLKVITDIKKGELKLTPSSKFGNNKKTFPYKNNDKIIYYYFSFDKNQERSIEFKYSTDKVLLENILELRFNFNYKSLTKLQKSDDHQIRLALIFSTIIAKKFSKLLEECEYQSDAEQKLSIFIDDLEIFNEVFDE</sequence>
<dbReference type="STRING" id="1276246.SCULI_v1c07000"/>
<proteinExistence type="predicted"/>
<dbReference type="OrthoDB" id="392057at2"/>
<organism evidence="1 2">
    <name type="scientific">Spiroplasma culicicola AES-1</name>
    <dbReference type="NCBI Taxonomy" id="1276246"/>
    <lineage>
        <taxon>Bacteria</taxon>
        <taxon>Bacillati</taxon>
        <taxon>Mycoplasmatota</taxon>
        <taxon>Mollicutes</taxon>
        <taxon>Entomoplasmatales</taxon>
        <taxon>Spiroplasmataceae</taxon>
        <taxon>Spiroplasma</taxon>
    </lineage>
</organism>
<protein>
    <recommendedName>
        <fullName evidence="3">Histidine kinase/HSP90-like ATPase domain-containing protein</fullName>
    </recommendedName>
</protein>
<accession>W6A7S6</accession>
<evidence type="ECO:0008006" key="3">
    <source>
        <dbReference type="Google" id="ProtNLM"/>
    </source>
</evidence>
<dbReference type="InterPro" id="IPR036890">
    <property type="entry name" value="HATPase_C_sf"/>
</dbReference>
<dbReference type="KEGG" id="scq:SCULI_v1c07000"/>
<dbReference type="PATRIC" id="fig|1276246.3.peg.698"/>
<dbReference type="SUPFAM" id="SSF55874">
    <property type="entry name" value="ATPase domain of HSP90 chaperone/DNA topoisomerase II/histidine kinase"/>
    <property type="match status" value="1"/>
</dbReference>
<evidence type="ECO:0000313" key="2">
    <source>
        <dbReference type="Proteomes" id="UP000019267"/>
    </source>
</evidence>
<dbReference type="AlphaFoldDB" id="W6A7S6"/>
<gene>
    <name evidence="1" type="ORF">SCULI_v1c07000</name>
</gene>
<dbReference type="EMBL" id="CP006681">
    <property type="protein sequence ID" value="AHI53041.1"/>
    <property type="molecule type" value="Genomic_DNA"/>
</dbReference>
<dbReference type="HOGENOM" id="CLU_438634_0_0_14"/>
<reference evidence="1 2" key="1">
    <citation type="journal article" date="2014" name="Genome Biol. Evol.">
        <title>Molecular evolution of the substrate utilization strategies and putative virulence factors in mosquito-associated Spiroplasma species.</title>
        <authorList>
            <person name="Chang T.H."/>
            <person name="Lo W.S."/>
            <person name="Ku C."/>
            <person name="Chen L.L."/>
            <person name="Kuo C.H."/>
        </authorList>
    </citation>
    <scope>NUCLEOTIDE SEQUENCE [LARGE SCALE GENOMIC DNA]</scope>
    <source>
        <strain evidence="1">AES-1</strain>
    </source>
</reference>
<dbReference type="Pfam" id="PF13589">
    <property type="entry name" value="HATPase_c_3"/>
    <property type="match status" value="1"/>
</dbReference>
<dbReference type="RefSeq" id="WP_025363273.1">
    <property type="nucleotide sequence ID" value="NZ_CP006681.1"/>
</dbReference>
<name>W6A7S6_9MOLU</name>
<evidence type="ECO:0000313" key="1">
    <source>
        <dbReference type="EMBL" id="AHI53041.1"/>
    </source>
</evidence>
<keyword evidence="2" id="KW-1185">Reference proteome</keyword>